<protein>
    <submittedName>
        <fullName evidence="1">Uncharacterized protein</fullName>
    </submittedName>
</protein>
<reference evidence="1" key="1">
    <citation type="submission" date="2021-05" db="EMBL/GenBank/DDBJ databases">
        <title>Diversity, taxonomy and evolution of archaeal viruses of the class Caudoviricetes.</title>
        <authorList>
            <person name="Liu Y."/>
            <person name="Demina T.A."/>
            <person name="Roux S."/>
            <person name="Aiewsakun P."/>
            <person name="Kazlauskas D."/>
            <person name="Simmonds P."/>
            <person name="Prangishvili D."/>
            <person name="Oksanen H.M."/>
            <person name="Krupovic M."/>
        </authorList>
    </citation>
    <scope>NUCLEOTIDE SEQUENCE</scope>
    <source>
        <strain evidence="1">HRTV-27/27</strain>
    </source>
</reference>
<organism evidence="1 2">
    <name type="scientific">Halorubrum tailed virus 27</name>
    <dbReference type="NCBI Taxonomy" id="2878008"/>
    <lineage>
        <taxon>Viruses</taxon>
        <taxon>Duplodnaviria</taxon>
        <taxon>Heunggongvirae</taxon>
        <taxon>Uroviricota</taxon>
        <taxon>Caudoviricetes</taxon>
        <taxon>Thumleimavirales</taxon>
        <taxon>Hafunaviridae</taxon>
        <taxon>Minorvirus</taxon>
        <taxon>Minorvirus thailandense</taxon>
        <taxon>Minorvirus HRTV27</taxon>
    </lineage>
</organism>
<name>A0AAE8XZ29_9CAUD</name>
<gene>
    <name evidence="1" type="ORF">HRTV-27_gp31</name>
</gene>
<evidence type="ECO:0000313" key="1">
    <source>
        <dbReference type="EMBL" id="UBF22724.1"/>
    </source>
</evidence>
<accession>A0AAE8XZ29</accession>
<sequence>MASYTTQLLDWGEQGTAYPSGYSYTGDVPPIEEYDDYAMFHMIKDLKHLISLTNSRIESSSGATADRPSNPGPGHQFWNTENDQLEVYDSDFGGWRALALDGDFSAHVADTTNPHNVTTSQIGAAVAGHNHDGRYARLFEGVKLPVFASLGDVPSSIGKGEIVYISGSGLYVEDGN</sequence>
<proteinExistence type="predicted"/>
<keyword evidence="2" id="KW-1185">Reference proteome</keyword>
<dbReference type="Proteomes" id="UP000827260">
    <property type="component" value="Segment"/>
</dbReference>
<evidence type="ECO:0000313" key="2">
    <source>
        <dbReference type="Proteomes" id="UP000827260"/>
    </source>
</evidence>
<dbReference type="EMBL" id="MZ334522">
    <property type="protein sequence ID" value="UBF22724.1"/>
    <property type="molecule type" value="Genomic_DNA"/>
</dbReference>